<sequence>MTIRVGIGGWTYEPWRGVFYPDGLTQAKELAFAAGQLRTIEINGTFYRTPSAKSCADWARQVPDGFVFALKATRYVTHRRVLAEAAESMAKFIGSGITELGNRLGPVNWQFAPTKAFDPDDFAAFLALLPEQHDGVKLRHAVEVRHPTFACEAFVQLARKHKVAIVYADHASYPAIADLTADFAYARLQQTREEMETGYDDAALALWAGAAQAWEKGVVPEGLAALGPAAKATRSRRDVFLYLIGGAKVRNPAGAVALQKKIDAGAR</sequence>
<evidence type="ECO:0000313" key="2">
    <source>
        <dbReference type="Proteomes" id="UP000596427"/>
    </source>
</evidence>
<gene>
    <name evidence="1" type="ORF">EZH22_06110</name>
</gene>
<dbReference type="EMBL" id="CP063362">
    <property type="protein sequence ID" value="QRG07932.1"/>
    <property type="molecule type" value="Genomic_DNA"/>
</dbReference>
<organism evidence="1 2">
    <name type="scientific">Xanthobacter dioxanivorans</name>
    <dbReference type="NCBI Taxonomy" id="2528964"/>
    <lineage>
        <taxon>Bacteria</taxon>
        <taxon>Pseudomonadati</taxon>
        <taxon>Pseudomonadota</taxon>
        <taxon>Alphaproteobacteria</taxon>
        <taxon>Hyphomicrobiales</taxon>
        <taxon>Xanthobacteraceae</taxon>
        <taxon>Xanthobacter</taxon>
    </lineage>
</organism>
<dbReference type="RefSeq" id="WP_203194846.1">
    <property type="nucleotide sequence ID" value="NZ_CP063362.1"/>
</dbReference>
<dbReference type="InterPro" id="IPR002763">
    <property type="entry name" value="DUF72"/>
</dbReference>
<dbReference type="Gene3D" id="3.20.20.410">
    <property type="entry name" value="Protein of unknown function UPF0759"/>
    <property type="match status" value="1"/>
</dbReference>
<dbReference type="Pfam" id="PF01904">
    <property type="entry name" value="DUF72"/>
    <property type="match status" value="1"/>
</dbReference>
<dbReference type="KEGG" id="xdi:EZH22_06110"/>
<name>A0A974PQJ5_9HYPH</name>
<dbReference type="InterPro" id="IPR036520">
    <property type="entry name" value="UPF0759_sf"/>
</dbReference>
<dbReference type="PANTHER" id="PTHR30348">
    <property type="entry name" value="UNCHARACTERIZED PROTEIN YECE"/>
    <property type="match status" value="1"/>
</dbReference>
<accession>A0A974PQJ5</accession>
<dbReference type="SUPFAM" id="SSF117396">
    <property type="entry name" value="TM1631-like"/>
    <property type="match status" value="1"/>
</dbReference>
<dbReference type="Proteomes" id="UP000596427">
    <property type="component" value="Chromosome"/>
</dbReference>
<dbReference type="PANTHER" id="PTHR30348:SF4">
    <property type="entry name" value="DUF72 DOMAIN-CONTAINING PROTEIN"/>
    <property type="match status" value="1"/>
</dbReference>
<evidence type="ECO:0000313" key="1">
    <source>
        <dbReference type="EMBL" id="QRG07932.1"/>
    </source>
</evidence>
<proteinExistence type="predicted"/>
<protein>
    <submittedName>
        <fullName evidence="1">DUF72 domain-containing protein</fullName>
    </submittedName>
</protein>
<keyword evidence="2" id="KW-1185">Reference proteome</keyword>
<dbReference type="AlphaFoldDB" id="A0A974PQJ5"/>
<reference evidence="1 2" key="1">
    <citation type="submission" date="2020-10" db="EMBL/GenBank/DDBJ databases">
        <title>Degradation of 1,4-Dioxane by Xanthobacter sp. YN2, via a Novel Group-2 Soluble Di-Iron Monooxygenase.</title>
        <authorList>
            <person name="Ma F."/>
            <person name="Wang Y."/>
            <person name="Yang J."/>
            <person name="Guo H."/>
            <person name="Su D."/>
            <person name="Yu L."/>
        </authorList>
    </citation>
    <scope>NUCLEOTIDE SEQUENCE [LARGE SCALE GENOMIC DNA]</scope>
    <source>
        <strain evidence="1 2">YN2</strain>
    </source>
</reference>